<feature type="transmembrane region" description="Helical" evidence="7">
    <location>
        <begin position="193"/>
        <end position="211"/>
    </location>
</feature>
<feature type="transmembrane region" description="Helical" evidence="7">
    <location>
        <begin position="243"/>
        <end position="260"/>
    </location>
</feature>
<evidence type="ECO:0000256" key="4">
    <source>
        <dbReference type="ARBA" id="ARBA00022692"/>
    </source>
</evidence>
<keyword evidence="4 7" id="KW-0812">Transmembrane</keyword>
<dbReference type="InterPro" id="IPR004895">
    <property type="entry name" value="Prenylated_rab_accept_PRA1"/>
</dbReference>
<dbReference type="Pfam" id="PF03208">
    <property type="entry name" value="PRA1"/>
    <property type="match status" value="2"/>
</dbReference>
<protein>
    <recommendedName>
        <fullName evidence="10">PRA1 family protein</fullName>
    </recommendedName>
</protein>
<dbReference type="Proteomes" id="UP001237642">
    <property type="component" value="Unassembled WGS sequence"/>
</dbReference>
<evidence type="ECO:0000256" key="5">
    <source>
        <dbReference type="ARBA" id="ARBA00022989"/>
    </source>
</evidence>
<comment type="similarity">
    <text evidence="3">Belongs to the PRA1 family.</text>
</comment>
<reference evidence="8" key="1">
    <citation type="submission" date="2023-02" db="EMBL/GenBank/DDBJ databases">
        <title>Genome of toxic invasive species Heracleum sosnowskyi carries increased number of genes despite the absence of recent whole-genome duplications.</title>
        <authorList>
            <person name="Schelkunov M."/>
            <person name="Shtratnikova V."/>
            <person name="Makarenko M."/>
            <person name="Klepikova A."/>
            <person name="Omelchenko D."/>
            <person name="Novikova G."/>
            <person name="Obukhova E."/>
            <person name="Bogdanov V."/>
            <person name="Penin A."/>
            <person name="Logacheva M."/>
        </authorList>
    </citation>
    <scope>NUCLEOTIDE SEQUENCE</scope>
    <source>
        <strain evidence="8">Hsosn_3</strain>
        <tissue evidence="8">Leaf</tissue>
    </source>
</reference>
<organism evidence="8 9">
    <name type="scientific">Heracleum sosnowskyi</name>
    <dbReference type="NCBI Taxonomy" id="360622"/>
    <lineage>
        <taxon>Eukaryota</taxon>
        <taxon>Viridiplantae</taxon>
        <taxon>Streptophyta</taxon>
        <taxon>Embryophyta</taxon>
        <taxon>Tracheophyta</taxon>
        <taxon>Spermatophyta</taxon>
        <taxon>Magnoliopsida</taxon>
        <taxon>eudicotyledons</taxon>
        <taxon>Gunneridae</taxon>
        <taxon>Pentapetalae</taxon>
        <taxon>asterids</taxon>
        <taxon>campanulids</taxon>
        <taxon>Apiales</taxon>
        <taxon>Apiaceae</taxon>
        <taxon>Apioideae</taxon>
        <taxon>apioid superclade</taxon>
        <taxon>Tordylieae</taxon>
        <taxon>Tordyliinae</taxon>
        <taxon>Heracleum</taxon>
    </lineage>
</organism>
<evidence type="ECO:0000256" key="6">
    <source>
        <dbReference type="ARBA" id="ARBA00023136"/>
    </source>
</evidence>
<sequence length="311" mass="35459">MTNYGAIPASSSEGTNELISTPQEKVGMPVGRPWKEMVRSLNLPSGYHNTIQRMKTNLVYFRTNYMTILMLIMLVSVLFHPVSVQVLFLLLLDVLFVMRLSNRTVAICLLIFSLISLLFTEAAWNVVISFLIEAVFVTVHVILRNTDDLSLDEVVVPQSVGFRARPWKEMFQSLNFPSGFRNTIERINTNLEYFKINYVIILMLILCLSFLCHQASLTVSFTSYCLIYVWLFPYYFQPWVFQRYVRIVIIVLVIIGVILLSFTEDAWINTLSTLLIEAVVVVAHASVRKTDDLFVDEELAQTAGVLTSSSS</sequence>
<comment type="function">
    <text evidence="1">May be involved in both secretory and endocytic intracellular trafficking in the endosomal/prevacuolar compartments.</text>
</comment>
<evidence type="ECO:0000313" key="8">
    <source>
        <dbReference type="EMBL" id="KAK1375949.1"/>
    </source>
</evidence>
<evidence type="ECO:0008006" key="10">
    <source>
        <dbReference type="Google" id="ProtNLM"/>
    </source>
</evidence>
<feature type="transmembrane region" description="Helical" evidence="7">
    <location>
        <begin position="126"/>
        <end position="143"/>
    </location>
</feature>
<keyword evidence="9" id="KW-1185">Reference proteome</keyword>
<dbReference type="GO" id="GO:0005794">
    <property type="term" value="C:Golgi apparatus"/>
    <property type="evidence" value="ECO:0007669"/>
    <property type="project" value="TreeGrafter"/>
</dbReference>
<keyword evidence="6 7" id="KW-0472">Membrane</keyword>
<evidence type="ECO:0000256" key="7">
    <source>
        <dbReference type="SAM" id="Phobius"/>
    </source>
</evidence>
<name>A0AAD8MKG5_9APIA</name>
<dbReference type="PANTHER" id="PTHR19317:SF2">
    <property type="entry name" value="PRA1 FAMILY PROTEIN F2"/>
    <property type="match status" value="1"/>
</dbReference>
<feature type="transmembrane region" description="Helical" evidence="7">
    <location>
        <begin position="104"/>
        <end position="120"/>
    </location>
</feature>
<feature type="transmembrane region" description="Helical" evidence="7">
    <location>
        <begin position="65"/>
        <end position="92"/>
    </location>
</feature>
<dbReference type="GO" id="GO:0016020">
    <property type="term" value="C:membrane"/>
    <property type="evidence" value="ECO:0007669"/>
    <property type="project" value="UniProtKB-SubCell"/>
</dbReference>
<proteinExistence type="inferred from homology"/>
<dbReference type="GO" id="GO:0005783">
    <property type="term" value="C:endoplasmic reticulum"/>
    <property type="evidence" value="ECO:0007669"/>
    <property type="project" value="TreeGrafter"/>
</dbReference>
<evidence type="ECO:0000313" key="9">
    <source>
        <dbReference type="Proteomes" id="UP001237642"/>
    </source>
</evidence>
<accession>A0AAD8MKG5</accession>
<gene>
    <name evidence="8" type="ORF">POM88_032142</name>
</gene>
<dbReference type="EMBL" id="JAUIZM010000007">
    <property type="protein sequence ID" value="KAK1375949.1"/>
    <property type="molecule type" value="Genomic_DNA"/>
</dbReference>
<evidence type="ECO:0000256" key="3">
    <source>
        <dbReference type="ARBA" id="ARBA00006483"/>
    </source>
</evidence>
<evidence type="ECO:0000256" key="1">
    <source>
        <dbReference type="ARBA" id="ARBA00002501"/>
    </source>
</evidence>
<dbReference type="PANTHER" id="PTHR19317">
    <property type="entry name" value="PRENYLATED RAB ACCEPTOR 1-RELATED"/>
    <property type="match status" value="1"/>
</dbReference>
<dbReference type="AlphaFoldDB" id="A0AAD8MKG5"/>
<comment type="caution">
    <text evidence="8">The sequence shown here is derived from an EMBL/GenBank/DDBJ whole genome shotgun (WGS) entry which is preliminary data.</text>
</comment>
<comment type="subcellular location">
    <subcellularLocation>
        <location evidence="2">Membrane</location>
        <topology evidence="2">Multi-pass membrane protein</topology>
    </subcellularLocation>
</comment>
<dbReference type="GO" id="GO:0016192">
    <property type="term" value="P:vesicle-mediated transport"/>
    <property type="evidence" value="ECO:0007669"/>
    <property type="project" value="TreeGrafter"/>
</dbReference>
<evidence type="ECO:0000256" key="2">
    <source>
        <dbReference type="ARBA" id="ARBA00004141"/>
    </source>
</evidence>
<reference evidence="8" key="2">
    <citation type="submission" date="2023-05" db="EMBL/GenBank/DDBJ databases">
        <authorList>
            <person name="Schelkunov M.I."/>
        </authorList>
    </citation>
    <scope>NUCLEOTIDE SEQUENCE</scope>
    <source>
        <strain evidence="8">Hsosn_3</strain>
        <tissue evidence="8">Leaf</tissue>
    </source>
</reference>
<keyword evidence="5 7" id="KW-1133">Transmembrane helix</keyword>